<dbReference type="Gene3D" id="1.20.1280.50">
    <property type="match status" value="1"/>
</dbReference>
<protein>
    <recommendedName>
        <fullName evidence="6">F-box domain-containing protein</fullName>
    </recommendedName>
</protein>
<name>A0AAD8KFL1_TARER</name>
<dbReference type="Pfam" id="PF00646">
    <property type="entry name" value="F-box"/>
    <property type="match status" value="1"/>
</dbReference>
<dbReference type="InterPro" id="IPR032675">
    <property type="entry name" value="LRR_dom_sf"/>
</dbReference>
<reference evidence="4" key="1">
    <citation type="journal article" date="2023" name="bioRxiv">
        <title>Improved chromosome-level genome assembly for marigold (Tagetes erecta).</title>
        <authorList>
            <person name="Jiang F."/>
            <person name="Yuan L."/>
            <person name="Wang S."/>
            <person name="Wang H."/>
            <person name="Xu D."/>
            <person name="Wang A."/>
            <person name="Fan W."/>
        </authorList>
    </citation>
    <scope>NUCLEOTIDE SEQUENCE</scope>
    <source>
        <strain evidence="4">WSJ</strain>
        <tissue evidence="4">Leaf</tissue>
    </source>
</reference>
<dbReference type="InterPro" id="IPR057207">
    <property type="entry name" value="FBXL15_LRR"/>
</dbReference>
<feature type="compositionally biased region" description="Low complexity" evidence="1">
    <location>
        <begin position="1"/>
        <end position="24"/>
    </location>
</feature>
<dbReference type="PANTHER" id="PTHR13318">
    <property type="entry name" value="PARTNER OF PAIRED, ISOFORM B-RELATED"/>
    <property type="match status" value="1"/>
</dbReference>
<dbReference type="GO" id="GO:0031146">
    <property type="term" value="P:SCF-dependent proteasomal ubiquitin-dependent protein catabolic process"/>
    <property type="evidence" value="ECO:0007669"/>
    <property type="project" value="TreeGrafter"/>
</dbReference>
<dbReference type="InterPro" id="IPR036047">
    <property type="entry name" value="F-box-like_dom_sf"/>
</dbReference>
<feature type="domain" description="F-box" evidence="2">
    <location>
        <begin position="51"/>
        <end position="80"/>
    </location>
</feature>
<dbReference type="SUPFAM" id="SSF81383">
    <property type="entry name" value="F-box domain"/>
    <property type="match status" value="1"/>
</dbReference>
<feature type="domain" description="F-box/LRR-repeat protein 15-like leucin rich repeat" evidence="3">
    <location>
        <begin position="108"/>
        <end position="176"/>
    </location>
</feature>
<dbReference type="PANTHER" id="PTHR13318:SF92">
    <property type="entry name" value="F-BOX_LRR-REPEAT PROTEIN 8-RELATED"/>
    <property type="match status" value="1"/>
</dbReference>
<dbReference type="InterPro" id="IPR006553">
    <property type="entry name" value="Leu-rich_rpt_Cys-con_subtyp"/>
</dbReference>
<comment type="caution">
    <text evidence="4">The sequence shown here is derived from an EMBL/GenBank/DDBJ whole genome shotgun (WGS) entry which is preliminary data.</text>
</comment>
<dbReference type="GO" id="GO:0019005">
    <property type="term" value="C:SCF ubiquitin ligase complex"/>
    <property type="evidence" value="ECO:0007669"/>
    <property type="project" value="TreeGrafter"/>
</dbReference>
<dbReference type="AlphaFoldDB" id="A0AAD8KFL1"/>
<evidence type="ECO:0000259" key="2">
    <source>
        <dbReference type="Pfam" id="PF00646"/>
    </source>
</evidence>
<feature type="region of interest" description="Disordered" evidence="1">
    <location>
        <begin position="1"/>
        <end position="25"/>
    </location>
</feature>
<proteinExistence type="predicted"/>
<sequence length="527" mass="57425">MGQSSSSRSPSPFPSPSGSSNRRSVTLKSEIDLETPFRFPDSTSEYIDHTSEIPDDCLALIFQFLSSGDRKRCSLVSRRFLLVEGQSRHRLTLNARSEIIPFIPSMFSRFDSVTKLSLRCDRRSVSIDDTGLILISLRCRKLTRVKLRGCREITDLGMAALAKNCKQLKKFSCGSCTFGAKGMNAFLDNCSSLEELSVKRLRGFNDGEPELIGPGAAGSSLRSVLLKELYNGQLFGPLITGAKKLKTLKLFRCLGDWDRLLETISVSDHSLAEIHLERLQVSDIGLSALSNCSDLEILHIVKTPDCTNTGVIKVAGNCKLLRKLHIDGWKTNRIGNEALIAIAKHSLNLQELVLIGINPSSISLEAIAMNCKKLERLALCGSDTIADSEVSCIASKCVALKKLCIKGCPVSDEGIEAFAWGCPNLVKIKVKKCRNVTGEIGDWLRSKRGSLVVNLDACAVEVENVDGSMSESGTQDDSVEAVDTMNHGPLATNASGRGSVFKTRFGLFGSRGFRRWSIGNSSSSGHL</sequence>
<dbReference type="CDD" id="cd22159">
    <property type="entry name" value="F-box_AtTIR1-like"/>
    <property type="match status" value="1"/>
</dbReference>
<organism evidence="4 5">
    <name type="scientific">Tagetes erecta</name>
    <name type="common">African marigold</name>
    <dbReference type="NCBI Taxonomy" id="13708"/>
    <lineage>
        <taxon>Eukaryota</taxon>
        <taxon>Viridiplantae</taxon>
        <taxon>Streptophyta</taxon>
        <taxon>Embryophyta</taxon>
        <taxon>Tracheophyta</taxon>
        <taxon>Spermatophyta</taxon>
        <taxon>Magnoliopsida</taxon>
        <taxon>eudicotyledons</taxon>
        <taxon>Gunneridae</taxon>
        <taxon>Pentapetalae</taxon>
        <taxon>asterids</taxon>
        <taxon>campanulids</taxon>
        <taxon>Asterales</taxon>
        <taxon>Asteraceae</taxon>
        <taxon>Asteroideae</taxon>
        <taxon>Heliantheae alliance</taxon>
        <taxon>Tageteae</taxon>
        <taxon>Tagetes</taxon>
    </lineage>
</organism>
<dbReference type="Proteomes" id="UP001229421">
    <property type="component" value="Unassembled WGS sequence"/>
</dbReference>
<dbReference type="Gene3D" id="3.80.10.10">
    <property type="entry name" value="Ribonuclease Inhibitor"/>
    <property type="match status" value="1"/>
</dbReference>
<evidence type="ECO:0000313" key="4">
    <source>
        <dbReference type="EMBL" id="KAK1422045.1"/>
    </source>
</evidence>
<evidence type="ECO:0000259" key="3">
    <source>
        <dbReference type="Pfam" id="PF25372"/>
    </source>
</evidence>
<dbReference type="SUPFAM" id="SSF52047">
    <property type="entry name" value="RNI-like"/>
    <property type="match status" value="1"/>
</dbReference>
<evidence type="ECO:0000313" key="5">
    <source>
        <dbReference type="Proteomes" id="UP001229421"/>
    </source>
</evidence>
<feature type="domain" description="F-box/LRR-repeat protein 15-like leucin rich repeat" evidence="3">
    <location>
        <begin position="280"/>
        <end position="438"/>
    </location>
</feature>
<keyword evidence="5" id="KW-1185">Reference proteome</keyword>
<accession>A0AAD8KFL1</accession>
<dbReference type="Pfam" id="PF25372">
    <property type="entry name" value="DUF7885"/>
    <property type="match status" value="2"/>
</dbReference>
<dbReference type="FunFam" id="3.80.10.10:FF:000449">
    <property type="entry name" value="F-box protein SKIP2"/>
    <property type="match status" value="1"/>
</dbReference>
<evidence type="ECO:0008006" key="6">
    <source>
        <dbReference type="Google" id="ProtNLM"/>
    </source>
</evidence>
<gene>
    <name evidence="4" type="ORF">QVD17_24897</name>
</gene>
<evidence type="ECO:0000256" key="1">
    <source>
        <dbReference type="SAM" id="MobiDB-lite"/>
    </source>
</evidence>
<dbReference type="EMBL" id="JAUHHV010000006">
    <property type="protein sequence ID" value="KAK1422045.1"/>
    <property type="molecule type" value="Genomic_DNA"/>
</dbReference>
<dbReference type="SMART" id="SM00367">
    <property type="entry name" value="LRR_CC"/>
    <property type="match status" value="7"/>
</dbReference>
<dbReference type="InterPro" id="IPR001810">
    <property type="entry name" value="F-box_dom"/>
</dbReference>